<dbReference type="EMBL" id="CP034593">
    <property type="protein sequence ID" value="AZQ77881.1"/>
    <property type="molecule type" value="Genomic_DNA"/>
</dbReference>
<sequence>MNPMDDAPDAHEYIFIEGPDVTVEDCSKYKSGHGVHFIQVRLASEERRVAAEVTAVDGHYIDFRTEAGTQRRWNHDPQRLLKVQEIAARDPEARTVWSERYHLLTVYSEEPSGSVVGTPVTLAPSPTDCGYSL</sequence>
<dbReference type="AlphaFoldDB" id="A0A3S9PZW7"/>
<organism evidence="1 2">
    <name type="scientific">Flaviflexus ciconiae</name>
    <dbReference type="NCBI Taxonomy" id="2496867"/>
    <lineage>
        <taxon>Bacteria</taxon>
        <taxon>Bacillati</taxon>
        <taxon>Actinomycetota</taxon>
        <taxon>Actinomycetes</taxon>
        <taxon>Actinomycetales</taxon>
        <taxon>Actinomycetaceae</taxon>
        <taxon>Flaviflexus</taxon>
    </lineage>
</organism>
<evidence type="ECO:0000313" key="2">
    <source>
        <dbReference type="Proteomes" id="UP000280344"/>
    </source>
</evidence>
<dbReference type="Proteomes" id="UP000280344">
    <property type="component" value="Chromosome"/>
</dbReference>
<protein>
    <submittedName>
        <fullName evidence="1">Uncharacterized protein</fullName>
    </submittedName>
</protein>
<keyword evidence="2" id="KW-1185">Reference proteome</keyword>
<accession>A0A3S9PZW7</accession>
<gene>
    <name evidence="1" type="ORF">EJ997_11580</name>
</gene>
<reference evidence="1 2" key="1">
    <citation type="submission" date="2018-12" db="EMBL/GenBank/DDBJ databases">
        <title>Complete genome sequence of Flaviflexus sp. H23T48.</title>
        <authorList>
            <person name="Bae J.-W."/>
            <person name="Lee J.-Y."/>
        </authorList>
    </citation>
    <scope>NUCLEOTIDE SEQUENCE [LARGE SCALE GENOMIC DNA]</scope>
    <source>
        <strain evidence="1 2">H23T48</strain>
    </source>
</reference>
<evidence type="ECO:0000313" key="1">
    <source>
        <dbReference type="EMBL" id="AZQ77881.1"/>
    </source>
</evidence>
<dbReference type="OrthoDB" id="4879847at2"/>
<dbReference type="KEGG" id="flh:EJ997_11580"/>
<name>A0A3S9PZW7_9ACTO</name>
<proteinExistence type="predicted"/>
<dbReference type="RefSeq" id="WP_126704683.1">
    <property type="nucleotide sequence ID" value="NZ_CP034593.1"/>
</dbReference>